<comment type="similarity">
    <text evidence="1">Belongs to the thioredoxin family.</text>
</comment>
<evidence type="ECO:0000256" key="2">
    <source>
        <dbReference type="ARBA" id="ARBA00022448"/>
    </source>
</evidence>
<keyword evidence="2" id="KW-0813">Transport</keyword>
<dbReference type="SUPFAM" id="SSF52833">
    <property type="entry name" value="Thioredoxin-like"/>
    <property type="match status" value="1"/>
</dbReference>
<accession>A0A7W3M0A8</accession>
<name>A0A7W3M0A8_ACTNM</name>
<organism evidence="7 8">
    <name type="scientific">Actinomadura namibiensis</name>
    <dbReference type="NCBI Taxonomy" id="182080"/>
    <lineage>
        <taxon>Bacteria</taxon>
        <taxon>Bacillati</taxon>
        <taxon>Actinomycetota</taxon>
        <taxon>Actinomycetes</taxon>
        <taxon>Streptosporangiales</taxon>
        <taxon>Thermomonosporaceae</taxon>
        <taxon>Actinomadura</taxon>
    </lineage>
</organism>
<keyword evidence="4" id="KW-1015">Disulfide bond</keyword>
<keyword evidence="8" id="KW-1185">Reference proteome</keyword>
<keyword evidence="3" id="KW-0249">Electron transport</keyword>
<evidence type="ECO:0000313" key="7">
    <source>
        <dbReference type="EMBL" id="MBA8957591.1"/>
    </source>
</evidence>
<evidence type="ECO:0000256" key="1">
    <source>
        <dbReference type="ARBA" id="ARBA00008987"/>
    </source>
</evidence>
<dbReference type="Gene3D" id="3.40.30.10">
    <property type="entry name" value="Glutaredoxin"/>
    <property type="match status" value="1"/>
</dbReference>
<dbReference type="PANTHER" id="PTHR45663:SF11">
    <property type="entry name" value="GEO12009P1"/>
    <property type="match status" value="1"/>
</dbReference>
<sequence length="384" mass="41671">MTEAVENEYHRRLWERGDLTLRFPADPVGHLQIQSVGDEDSLVVSAQGILTLPAGHTASLEMSDEEPAGDLWFLDDLPEDALAGFAAMGVTAEGLRRLVRQRELFQVVLERPGGGDEDLAVLGRLPELEILAVEDDGGTGAWLASLAETSLMVLELHRPEVNATALEAIGRIGTLFTLNLTAGRIEADALPSLAGLSELESLTLWTDTPLAPDRLAFCAGMRELEILDLKRRDGTDPLTGAERLELLRTLPDLDVNGLWYPRAQLETMTAADLEDLDSAAVRVVDDTAAFDRVLAERSPVLAYFTAGWCGPCKQLGPVIDRFAADYADRLTVAKVDVDLVPEVADRFDVQGVPTLIMLRNGEAVATQAGALPRRDLSSFVDPLL</sequence>
<dbReference type="PANTHER" id="PTHR45663">
    <property type="entry name" value="GEO12009P1"/>
    <property type="match status" value="1"/>
</dbReference>
<evidence type="ECO:0000256" key="3">
    <source>
        <dbReference type="ARBA" id="ARBA00022982"/>
    </source>
</evidence>
<comment type="caution">
    <text evidence="7">The sequence shown here is derived from an EMBL/GenBank/DDBJ whole genome shotgun (WGS) entry which is preliminary data.</text>
</comment>
<dbReference type="InterPro" id="IPR017937">
    <property type="entry name" value="Thioredoxin_CS"/>
</dbReference>
<dbReference type="InterPro" id="IPR032675">
    <property type="entry name" value="LRR_dom_sf"/>
</dbReference>
<dbReference type="InterPro" id="IPR013766">
    <property type="entry name" value="Thioredoxin_domain"/>
</dbReference>
<feature type="domain" description="Thioredoxin" evidence="6">
    <location>
        <begin position="244"/>
        <end position="384"/>
    </location>
</feature>
<evidence type="ECO:0000256" key="5">
    <source>
        <dbReference type="ARBA" id="ARBA00023284"/>
    </source>
</evidence>
<dbReference type="PROSITE" id="PS00194">
    <property type="entry name" value="THIOREDOXIN_1"/>
    <property type="match status" value="1"/>
</dbReference>
<dbReference type="Pfam" id="PF00085">
    <property type="entry name" value="Thioredoxin"/>
    <property type="match status" value="1"/>
</dbReference>
<dbReference type="InterPro" id="IPR036249">
    <property type="entry name" value="Thioredoxin-like_sf"/>
</dbReference>
<evidence type="ECO:0000256" key="4">
    <source>
        <dbReference type="ARBA" id="ARBA00023157"/>
    </source>
</evidence>
<protein>
    <submittedName>
        <fullName evidence="7">Thioredoxin</fullName>
    </submittedName>
</protein>
<dbReference type="EMBL" id="JACJIA010000026">
    <property type="protein sequence ID" value="MBA8957591.1"/>
    <property type="molecule type" value="Genomic_DNA"/>
</dbReference>
<dbReference type="SUPFAM" id="SSF52047">
    <property type="entry name" value="RNI-like"/>
    <property type="match status" value="1"/>
</dbReference>
<dbReference type="GO" id="GO:0005737">
    <property type="term" value="C:cytoplasm"/>
    <property type="evidence" value="ECO:0007669"/>
    <property type="project" value="TreeGrafter"/>
</dbReference>
<keyword evidence="5" id="KW-0676">Redox-active center</keyword>
<dbReference type="AlphaFoldDB" id="A0A7W3M0A8"/>
<evidence type="ECO:0000313" key="8">
    <source>
        <dbReference type="Proteomes" id="UP000572680"/>
    </source>
</evidence>
<dbReference type="RefSeq" id="WP_182849397.1">
    <property type="nucleotide sequence ID" value="NZ_BAAALP010000067.1"/>
</dbReference>
<dbReference type="Proteomes" id="UP000572680">
    <property type="component" value="Unassembled WGS sequence"/>
</dbReference>
<reference evidence="7 8" key="1">
    <citation type="submission" date="2020-08" db="EMBL/GenBank/DDBJ databases">
        <title>Genomic Encyclopedia of Type Strains, Phase IV (KMG-IV): sequencing the most valuable type-strain genomes for metagenomic binning, comparative biology and taxonomic classification.</title>
        <authorList>
            <person name="Goeker M."/>
        </authorList>
    </citation>
    <scope>NUCLEOTIDE SEQUENCE [LARGE SCALE GENOMIC DNA]</scope>
    <source>
        <strain evidence="7 8">DSM 44197</strain>
    </source>
</reference>
<dbReference type="CDD" id="cd02947">
    <property type="entry name" value="TRX_family"/>
    <property type="match status" value="1"/>
</dbReference>
<evidence type="ECO:0000259" key="6">
    <source>
        <dbReference type="PROSITE" id="PS51352"/>
    </source>
</evidence>
<gene>
    <name evidence="7" type="ORF">HNR61_009286</name>
</gene>
<dbReference type="PROSITE" id="PS51352">
    <property type="entry name" value="THIOREDOXIN_2"/>
    <property type="match status" value="1"/>
</dbReference>
<dbReference type="GO" id="GO:0015035">
    <property type="term" value="F:protein-disulfide reductase activity"/>
    <property type="evidence" value="ECO:0007669"/>
    <property type="project" value="TreeGrafter"/>
</dbReference>
<proteinExistence type="inferred from homology"/>
<dbReference type="Gene3D" id="3.80.10.10">
    <property type="entry name" value="Ribonuclease Inhibitor"/>
    <property type="match status" value="1"/>
</dbReference>